<dbReference type="InterPro" id="IPR044978">
    <property type="entry name" value="GRV2/DNAJC13"/>
</dbReference>
<dbReference type="Pfam" id="PF00226">
    <property type="entry name" value="DnaJ"/>
    <property type="match status" value="1"/>
</dbReference>
<dbReference type="SMART" id="SM00271">
    <property type="entry name" value="DnaJ"/>
    <property type="match status" value="1"/>
</dbReference>
<evidence type="ECO:0000256" key="1">
    <source>
        <dbReference type="SAM" id="MobiDB-lite"/>
    </source>
</evidence>
<dbReference type="STRING" id="69004.A0A182QJ67"/>
<dbReference type="Pfam" id="PF14237">
    <property type="entry name" value="GYF_2"/>
    <property type="match status" value="1"/>
</dbReference>
<feature type="domain" description="J" evidence="2">
    <location>
        <begin position="1381"/>
        <end position="1465"/>
    </location>
</feature>
<dbReference type="GO" id="GO:0007032">
    <property type="term" value="P:endosome organization"/>
    <property type="evidence" value="ECO:0007669"/>
    <property type="project" value="InterPro"/>
</dbReference>
<dbReference type="EMBL" id="AXCN02000516">
    <property type="status" value="NOT_ANNOTATED_CDS"/>
    <property type="molecule type" value="Genomic_DNA"/>
</dbReference>
<dbReference type="InterPro" id="IPR045802">
    <property type="entry name" value="GRV2/DNAJC13_N"/>
</dbReference>
<dbReference type="CDD" id="cd06257">
    <property type="entry name" value="DnaJ"/>
    <property type="match status" value="1"/>
</dbReference>
<dbReference type="GO" id="GO:0010008">
    <property type="term" value="C:endosome membrane"/>
    <property type="evidence" value="ECO:0007669"/>
    <property type="project" value="TreeGrafter"/>
</dbReference>
<dbReference type="EnsemblMetazoa" id="AFAF011293-RA">
    <property type="protein sequence ID" value="AFAF011293-PA"/>
    <property type="gene ID" value="AFAF011293"/>
</dbReference>
<dbReference type="VEuPathDB" id="VectorBase:AFAF011293"/>
<evidence type="ECO:0000313" key="3">
    <source>
        <dbReference type="EnsemblMetazoa" id="AFAF011293-PA"/>
    </source>
</evidence>
<feature type="region of interest" description="Disordered" evidence="1">
    <location>
        <begin position="1985"/>
        <end position="2005"/>
    </location>
</feature>
<feature type="region of interest" description="Disordered" evidence="1">
    <location>
        <begin position="2495"/>
        <end position="2518"/>
    </location>
</feature>
<dbReference type="FunFam" id="1.25.10.10:FF:000518">
    <property type="entry name" value="Receptor mediated endocytosis 8, isoform B"/>
    <property type="match status" value="1"/>
</dbReference>
<protein>
    <recommendedName>
        <fullName evidence="2">J domain-containing protein</fullName>
    </recommendedName>
</protein>
<dbReference type="Pfam" id="PF19432">
    <property type="entry name" value="RME-8_N"/>
    <property type="match status" value="2"/>
</dbReference>
<dbReference type="Gene3D" id="1.25.10.10">
    <property type="entry name" value="Leucine-rich Repeat Variant"/>
    <property type="match status" value="2"/>
</dbReference>
<dbReference type="InterPro" id="IPR016024">
    <property type="entry name" value="ARM-type_fold"/>
</dbReference>
<dbReference type="PANTHER" id="PTHR36983:SF2">
    <property type="entry name" value="DNAJ HOMOLOG SUBFAMILY C MEMBER 13"/>
    <property type="match status" value="1"/>
</dbReference>
<dbReference type="InterPro" id="IPR001623">
    <property type="entry name" value="DnaJ_domain"/>
</dbReference>
<sequence>MANAVETGTDLECFLVTKHSWKGKYKRILSIGSTGVSTYNPDKFDVTNRWPYGEVISVLPNRSGNTAYEFVLNLRKDKKIDTIKLSSENRNEILTSLLKYHKEFAEKPKQTLDEVESPVESFYSSSFPSASLHSTTPPATAAVREESGGSGSSRTGVEWTWWLKTIVASFLPLPPPVLPCLPCCTVLKKFNAYKHHWSGTTLPTVLEVTPSSLDQLDPTTSTVLASYNYKDIDGIIGIQDYPNGIVLAYGGHSRLHLFRVENNHDIVQMIVQNAQQYLGLDIKVLKKQISLDQFEQQRFGAYSGDQHQTSMAEFTVQKITPRHSEPMRRILCLTDTTVLERDPQTYSICTLRPLDNVYALVRHADNIQKFSIEYKNGLVRAYITNDRDSLLATLLDAVRSCGNQDVHVRISNTPRGKRVGPLTVSVDEETEANLLRYIITNYQYPVKRIDVMERFNANIPYSGLNYSVTQDSLFAESKERLITGALQALIGSKEDNAQLNNVELEASFHVLRRLLASKVGFAAFTNLAGFREAIGLKVVHALKRNDLAVTYAAIDMINSLMHSDHDLKQEQLNKSSLLHTKAFLEQLLDMWSKHVNLGSGALVLSAMLDFLTFALCVPYSETTDGKQFDLLLEMVASRGRTLYRLFQHPSLAIVKGSGLVMRALIEEGDATISGQMQTLALDEAALCRHLLVALYTPTNDSTMITHRQLSRHLVGLWITDSDDAMNLLKRVFPAGLLSFLESEEAVPKEDIEEDKLNFRDNLKLAVQHAGGSNGKQQRLNYLIEKHLEGIKHWGMNLLDVRQEKLQQTQKNRPIVLRNRRQKKRVGEQVVNLPLFFYQFDKNHAMPNLIWNHKTREELRAALENELRQFTADKDLAGSMLVAWNYEEFEVQYQCLADEIKIGDYYIRLLLERDDWPQNLVKNPIELFNALYRRVLCRNRLNDDQLTVTSLQALAKVYKRYYEEIGYFSDMPYILQMLDRCLSPALRDALIILIKNLVLHKSNCRALTDHVNYLVDLITLAHLHKGRATLNTKTNVIEAGPNMKLHEEKDWYYNVERENEKPERCGPVTFSELKDLWAKGVLTPRTRCWAVGMDGWRSLQQIPQLKWCLMAKGTPLFNETELASHVLDILNKCTSFYPSRARDGEAVLIPGPRLSRKLSEFICLPHIVQVCLTHDPGLLERVATLLCQIMEDNPEMSKVYLTGVFYFMLMYTGSNILPIARFLKMTHMKQAFRSEDSSGSQGIMHRSILGQLLPEAMICFLENHSAEKFAETFLGEFDTPEVIWSSEMRRMLIEKISAHIADFTPKLKGHTMARYPYLAIPVISYPQLENELFCHIFYLRHLCDTTKFPNWPIPEPVQLLKHTLDAWRKEVEKKPSEMTVTQAYLDLDFDVSKNPHPEESAIRKAYYRLAQMYHPDKNPNGREVFERVNRAYEFLCSRNALNTDGPSPSNIVLILRTQSILFERYADELRPYKYAGYPQLIKTIRLETKDDQLFSKTVPLLSAASELCYHTVHCSALNAEELRREEGIEALLDAYSRCVSIMGVDSKRDSLHYEVISNITRCFDVACCFDSCRKKILELPQLIADVCRVVYFKHSLSVSLVTSLAVNNVELQCNLVRNGVLWSLMLFLFDYDFTLDESGVSSEERSNTQQVANNLAKLSLLACVALAGYSMTLLDDPKAAVLKATTVAPKPSGSSPPVPRSDSPLTVATRGPTYSQNASNLIQNNSSLIQSVANIDKVLQERKGTETVGSAEEAGGADPPVECEKGLQNKKYKISSAVPPANGVVKHILDRLLTPYVAGKMVTDSEQNVLKMLNSNTRNPYLIWDNGTRAQLTDFLEQQRTAAAREQYEDVTEIYEMVQGFSYDAHRDELKIGGIFIRVYNEMPTFTITNPKSFVIDLLEFLKQGYNHLHGTASANSAPAAPAAAAGGGAAPAMSGGILVPTKTWKPMVPPPPKRTTAGLQSPVAAVAPAPGSDISAVLSEYARSKQRNQLERSAGSVDSGTSQSRYDFANNPHAVQHMLMALQALISVIKSNTNVEIQCIGHFEMLFGLLATSECGQESRTMKTLALEVVCLVSRNKECVTEIAACEIVGRYLIVLKDPDLREHQPRVLETLSGLLNVPKMIKEAHTKGAVIYLLDLFCNSNNPAIREQCAELLAKMNADKLSGPKVRITMCKYLPPVFLDAMIDSTSVAVQMYESSHEHPELIWNDEIRASVSDAVRDGADSFHVQQKRNHRAAWRDPEILPELLSSELVVSGVYLRLYVSNPGWTLRKPKQFLADLLDYIVDSISRTGIDKDVLDLATTALVLLLNAQPNLADSIPVLGHIPKFFRQLSVQPKSALTVLHQLSLSEICVSAISQTECIPSLKLCMEHHRDLTATACETLSRLFKCQHDSLIRQSLECQLIPYLVALLDSRLVLASNPAMVKAQIVATLKAMSANLTYGDRVTHLLNQYPIWAEYRDQKHDLFITDTDVRGYLMGAPNTTAGYLTQGPAKNVEVLTSPPPIDRDDPLFSRSGSGGSV</sequence>
<dbReference type="GO" id="GO:0006898">
    <property type="term" value="P:receptor-mediated endocytosis"/>
    <property type="evidence" value="ECO:0007669"/>
    <property type="project" value="TreeGrafter"/>
</dbReference>
<feature type="region of interest" description="Disordered" evidence="1">
    <location>
        <begin position="126"/>
        <end position="153"/>
    </location>
</feature>
<dbReference type="Proteomes" id="UP000075886">
    <property type="component" value="Unassembled WGS sequence"/>
</dbReference>
<reference evidence="3" key="2">
    <citation type="submission" date="2020-05" db="UniProtKB">
        <authorList>
            <consortium name="EnsemblMetazoa"/>
        </authorList>
    </citation>
    <scope>IDENTIFICATION</scope>
    <source>
        <strain evidence="3">FAR1</strain>
    </source>
</reference>
<dbReference type="FunFam" id="1.10.287.110:FF:000007">
    <property type="entry name" value="DnaJ (Hsp40) homolog, subfamily C, member 13"/>
    <property type="match status" value="1"/>
</dbReference>
<evidence type="ECO:0000313" key="4">
    <source>
        <dbReference type="Proteomes" id="UP000075886"/>
    </source>
</evidence>
<evidence type="ECO:0000259" key="2">
    <source>
        <dbReference type="PROSITE" id="PS50076"/>
    </source>
</evidence>
<organism evidence="3 4">
    <name type="scientific">Anopheles farauti</name>
    <dbReference type="NCBI Taxonomy" id="69004"/>
    <lineage>
        <taxon>Eukaryota</taxon>
        <taxon>Metazoa</taxon>
        <taxon>Ecdysozoa</taxon>
        <taxon>Arthropoda</taxon>
        <taxon>Hexapoda</taxon>
        <taxon>Insecta</taxon>
        <taxon>Pterygota</taxon>
        <taxon>Neoptera</taxon>
        <taxon>Endopterygota</taxon>
        <taxon>Diptera</taxon>
        <taxon>Nematocera</taxon>
        <taxon>Culicoidea</taxon>
        <taxon>Culicidae</taxon>
        <taxon>Anophelinae</taxon>
        <taxon>Anopheles</taxon>
    </lineage>
</organism>
<reference evidence="4" key="1">
    <citation type="submission" date="2014-01" db="EMBL/GenBank/DDBJ databases">
        <title>The Genome Sequence of Anopheles farauti FAR1 (V2).</title>
        <authorList>
            <consortium name="The Broad Institute Genomics Platform"/>
            <person name="Neafsey D.E."/>
            <person name="Besansky N."/>
            <person name="Howell P."/>
            <person name="Walton C."/>
            <person name="Young S.K."/>
            <person name="Zeng Q."/>
            <person name="Gargeya S."/>
            <person name="Fitzgerald M."/>
            <person name="Haas B."/>
            <person name="Abouelleil A."/>
            <person name="Allen A.W."/>
            <person name="Alvarado L."/>
            <person name="Arachchi H.M."/>
            <person name="Berlin A.M."/>
            <person name="Chapman S.B."/>
            <person name="Gainer-Dewar J."/>
            <person name="Goldberg J."/>
            <person name="Griggs A."/>
            <person name="Gujja S."/>
            <person name="Hansen M."/>
            <person name="Howarth C."/>
            <person name="Imamovic A."/>
            <person name="Ireland A."/>
            <person name="Larimer J."/>
            <person name="McCowan C."/>
            <person name="Murphy C."/>
            <person name="Pearson M."/>
            <person name="Poon T.W."/>
            <person name="Priest M."/>
            <person name="Roberts A."/>
            <person name="Saif S."/>
            <person name="Shea T."/>
            <person name="Sisk P."/>
            <person name="Sykes S."/>
            <person name="Wortman J."/>
            <person name="Nusbaum C."/>
            <person name="Birren B."/>
        </authorList>
    </citation>
    <scope>NUCLEOTIDE SEQUENCE [LARGE SCALE GENOMIC DNA]</scope>
    <source>
        <strain evidence="4">FAR1</strain>
    </source>
</reference>
<dbReference type="PROSITE" id="PS50076">
    <property type="entry name" value="DNAJ_2"/>
    <property type="match status" value="1"/>
</dbReference>
<dbReference type="GO" id="GO:2000641">
    <property type="term" value="P:regulation of early endosome to late endosome transport"/>
    <property type="evidence" value="ECO:0007669"/>
    <property type="project" value="InterPro"/>
</dbReference>
<dbReference type="InterPro" id="IPR025640">
    <property type="entry name" value="GYF_2"/>
</dbReference>
<name>A0A182QJ67_9DIPT</name>
<dbReference type="SUPFAM" id="SSF48371">
    <property type="entry name" value="ARM repeat"/>
    <property type="match status" value="2"/>
</dbReference>
<feature type="region of interest" description="Disordered" evidence="1">
    <location>
        <begin position="1686"/>
        <end position="1711"/>
    </location>
</feature>
<keyword evidence="4" id="KW-1185">Reference proteome</keyword>
<dbReference type="SUPFAM" id="SSF46565">
    <property type="entry name" value="Chaperone J-domain"/>
    <property type="match status" value="1"/>
</dbReference>
<proteinExistence type="predicted"/>
<dbReference type="PANTHER" id="PTHR36983">
    <property type="entry name" value="DNAJ HOMOLOG SUBFAMILY C MEMBER 13"/>
    <property type="match status" value="1"/>
</dbReference>
<accession>A0A182QJ67</accession>
<dbReference type="InterPro" id="IPR011989">
    <property type="entry name" value="ARM-like"/>
</dbReference>
<feature type="compositionally biased region" description="Polar residues" evidence="1">
    <location>
        <begin position="1996"/>
        <end position="2005"/>
    </location>
</feature>
<dbReference type="InterPro" id="IPR036869">
    <property type="entry name" value="J_dom_sf"/>
</dbReference>
<dbReference type="Gene3D" id="1.10.287.110">
    <property type="entry name" value="DnaJ domain"/>
    <property type="match status" value="1"/>
</dbReference>